<gene>
    <name evidence="1" type="ORF">ABS361_05745</name>
</gene>
<organism evidence="1">
    <name type="scientific">Methyloraptor flagellatus</name>
    <dbReference type="NCBI Taxonomy" id="3162530"/>
    <lineage>
        <taxon>Bacteria</taxon>
        <taxon>Pseudomonadati</taxon>
        <taxon>Pseudomonadota</taxon>
        <taxon>Alphaproteobacteria</taxon>
        <taxon>Hyphomicrobiales</taxon>
        <taxon>Ancalomicrobiaceae</taxon>
        <taxon>Methyloraptor</taxon>
    </lineage>
</organism>
<dbReference type="EMBL" id="CP158568">
    <property type="protein sequence ID" value="XBY45768.1"/>
    <property type="molecule type" value="Genomic_DNA"/>
</dbReference>
<protein>
    <submittedName>
        <fullName evidence="1">Uncharacterized protein</fullName>
    </submittedName>
</protein>
<dbReference type="KEGG" id="mflg:ABS361_05745"/>
<reference evidence="1" key="1">
    <citation type="submission" date="2024-06" db="EMBL/GenBank/DDBJ databases">
        <title>Methylostella associata gen. nov., sp. nov., a novel Ancalomicrobiaceae-affiliated facultatively methylotrophic bacteria that feed on methanotrophs of the genus Methylococcus.</title>
        <authorList>
            <person name="Saltykova V."/>
            <person name="Danilova O.V."/>
            <person name="Oshkin I.Y."/>
            <person name="Belova S.E."/>
            <person name="Pimenov N.V."/>
            <person name="Dedysh S.N."/>
        </authorList>
    </citation>
    <scope>NUCLEOTIDE SEQUENCE</scope>
    <source>
        <strain evidence="1">S20</strain>
    </source>
</reference>
<evidence type="ECO:0000313" key="1">
    <source>
        <dbReference type="EMBL" id="XBY45768.1"/>
    </source>
</evidence>
<sequence length="434" mass="45511">MSTSYTIATTFPPGAPAGAAVGPYLMPPSGTAIDINKPLVIYIGALAAANTTASTPGIATTTAQPAFSLSWTPAGFTTNLYFAKISVAAAYVWSADTGTRVKLAQYFNIFRSQVEALEVTAATAATGGLIPGGTQILLNRVATNMPLRFDEILPYLYNFNALNQSFDLLPGMVLRAEWAGYQYCDAPGGQGNAYNAFVNSGTSRYVVSQRPDMTLALETFLAGLVPGYTLNPAPTCPIYAAGPLDWSVQGNARRHWRVVLPSTLSGSGNVDNQGSSANLSARILGADTFIDLDAATADVLAGNNGCTKASAGNNPIVSILFNGRVALIPELPIVLNKQAITVPLGSTVRNVIQQVADPAPFQFNGNNTIVTSLGVVLQRWTQAADIPVSAQSSSYTPANFQFLTSSQQAVPTGPLGDSYDVPLVKGDVLSTQYP</sequence>
<proteinExistence type="predicted"/>
<dbReference type="RefSeq" id="WP_407050864.1">
    <property type="nucleotide sequence ID" value="NZ_CP158568.1"/>
</dbReference>
<dbReference type="AlphaFoldDB" id="A0AAU7XGF0"/>
<name>A0AAU7XGF0_9HYPH</name>
<accession>A0AAU7XGF0</accession>